<dbReference type="EMBL" id="JAUSWL010000001">
    <property type="protein sequence ID" value="MDQ0541512.1"/>
    <property type="molecule type" value="Genomic_DNA"/>
</dbReference>
<gene>
    <name evidence="3" type="ORF">QO001_000420</name>
</gene>
<reference evidence="3" key="1">
    <citation type="submission" date="2023-07" db="EMBL/GenBank/DDBJ databases">
        <title>Genomic Encyclopedia of Type Strains, Phase IV (KMG-IV): sequencing the most valuable type-strain genomes for metagenomic binning, comparative biology and taxonomic classification.</title>
        <authorList>
            <person name="Goeker M."/>
        </authorList>
    </citation>
    <scope>NUCLEOTIDE SEQUENCE</scope>
    <source>
        <strain evidence="3">DSM 19569</strain>
    </source>
</reference>
<dbReference type="Pfam" id="PF03713">
    <property type="entry name" value="DUF305"/>
    <property type="match status" value="1"/>
</dbReference>
<protein>
    <submittedName>
        <fullName evidence="3">Uncharacterized protein (DUF305 family)</fullName>
    </submittedName>
</protein>
<dbReference type="Proteomes" id="UP001223420">
    <property type="component" value="Unassembled WGS sequence"/>
</dbReference>
<feature type="chain" id="PRO_5042493768" evidence="1">
    <location>
        <begin position="23"/>
        <end position="163"/>
    </location>
</feature>
<evidence type="ECO:0000313" key="4">
    <source>
        <dbReference type="Proteomes" id="UP001223420"/>
    </source>
</evidence>
<feature type="signal peptide" evidence="1">
    <location>
        <begin position="1"/>
        <end position="22"/>
    </location>
</feature>
<dbReference type="RefSeq" id="WP_007565544.1">
    <property type="nucleotide sequence ID" value="NZ_JAJALK010000001.1"/>
</dbReference>
<accession>A0AAJ1WU04</accession>
<comment type="caution">
    <text evidence="3">The sequence shown here is derived from an EMBL/GenBank/DDBJ whole genome shotgun (WGS) entry which is preliminary data.</text>
</comment>
<sequence length="163" mass="17390">MLVRNLVLAATMAFAGAGAAVAADHDHDHDHGSMQSAVRLPEACKAASAGKEAMVKDMQAHMSQAMQGMGGQMTETQKGLQRAMMSMNGPMMQGMMAGDPDVAWVCTMIPHHQGAIDMARAALKGADNAESKRLAEKTIGEQEKSIQELVAWLDKNAKKEGNR</sequence>
<keyword evidence="1" id="KW-0732">Signal</keyword>
<dbReference type="InterPro" id="IPR005183">
    <property type="entry name" value="DUF305_CopM-like"/>
</dbReference>
<dbReference type="AlphaFoldDB" id="A0AAJ1WU04"/>
<dbReference type="Gene3D" id="1.20.1260.10">
    <property type="match status" value="1"/>
</dbReference>
<proteinExistence type="predicted"/>
<feature type="domain" description="DUF305" evidence="2">
    <location>
        <begin position="52"/>
        <end position="153"/>
    </location>
</feature>
<evidence type="ECO:0000313" key="3">
    <source>
        <dbReference type="EMBL" id="MDQ0541512.1"/>
    </source>
</evidence>
<organism evidence="3 4">
    <name type="scientific">Methylobacterium brachiatum</name>
    <dbReference type="NCBI Taxonomy" id="269660"/>
    <lineage>
        <taxon>Bacteria</taxon>
        <taxon>Pseudomonadati</taxon>
        <taxon>Pseudomonadota</taxon>
        <taxon>Alphaproteobacteria</taxon>
        <taxon>Hyphomicrobiales</taxon>
        <taxon>Methylobacteriaceae</taxon>
        <taxon>Methylobacterium</taxon>
    </lineage>
</organism>
<name>A0AAJ1WU04_9HYPH</name>
<evidence type="ECO:0000259" key="2">
    <source>
        <dbReference type="Pfam" id="PF03713"/>
    </source>
</evidence>
<dbReference type="InterPro" id="IPR012347">
    <property type="entry name" value="Ferritin-like"/>
</dbReference>
<dbReference type="PANTHER" id="PTHR36933:SF1">
    <property type="entry name" value="SLL0788 PROTEIN"/>
    <property type="match status" value="1"/>
</dbReference>
<evidence type="ECO:0000256" key="1">
    <source>
        <dbReference type="SAM" id="SignalP"/>
    </source>
</evidence>
<dbReference type="PANTHER" id="PTHR36933">
    <property type="entry name" value="SLL0788 PROTEIN"/>
    <property type="match status" value="1"/>
</dbReference>